<dbReference type="OrthoDB" id="344131at2759"/>
<feature type="non-terminal residue" evidence="1">
    <location>
        <position position="342"/>
    </location>
</feature>
<protein>
    <submittedName>
        <fullName evidence="1">Uncharacterized protein</fullName>
    </submittedName>
</protein>
<dbReference type="Proteomes" id="UP001067231">
    <property type="component" value="Unassembled WGS sequence"/>
</dbReference>
<proteinExistence type="predicted"/>
<organism evidence="1">
    <name type="scientific">Cryptosporidium canis</name>
    <dbReference type="NCBI Taxonomy" id="195482"/>
    <lineage>
        <taxon>Eukaryota</taxon>
        <taxon>Sar</taxon>
        <taxon>Alveolata</taxon>
        <taxon>Apicomplexa</taxon>
        <taxon>Conoidasida</taxon>
        <taxon>Coccidia</taxon>
        <taxon>Eucoccidiorida</taxon>
        <taxon>Eimeriorina</taxon>
        <taxon>Cryptosporidiidae</taxon>
        <taxon>Cryptosporidium</taxon>
    </lineage>
</organism>
<reference evidence="1" key="1">
    <citation type="submission" date="2022-10" db="EMBL/GenBank/DDBJ databases">
        <title>Adaptive evolution leads to modifications in subtelomeric GC content in a zoonotic Cryptosporidium species.</title>
        <authorList>
            <person name="Li J."/>
            <person name="Feng Y."/>
            <person name="Xiao L."/>
        </authorList>
    </citation>
    <scope>NUCLEOTIDE SEQUENCE</scope>
    <source>
        <strain evidence="1">33844</strain>
    </source>
</reference>
<comment type="caution">
    <text evidence="1">The sequence shown here is derived from an EMBL/GenBank/DDBJ whole genome shotgun (WGS) entry which is preliminary data.</text>
</comment>
<dbReference type="AlphaFoldDB" id="A0A9D5DI18"/>
<dbReference type="EMBL" id="JAPCXC010000097">
    <property type="protein sequence ID" value="KAJ1605513.1"/>
    <property type="molecule type" value="Genomic_DNA"/>
</dbReference>
<evidence type="ECO:0000313" key="1">
    <source>
        <dbReference type="EMBL" id="KAJ1605513.1"/>
    </source>
</evidence>
<name>A0A9D5DI18_9CRYT</name>
<accession>A0A9D5DI18</accession>
<gene>
    <name evidence="1" type="ORF">OJ253_3122</name>
</gene>
<sequence length="342" mass="37803">MEGGYSLLELNEHADRVAVYLYVDESVAVRFASYVESRELRDDRNECLVASIVSVKGELWLEVRGCGGGGGTDISERSSFFGPTVILRLPSRLEVRDVLSVSYYGEGIPGVACSESGSRAGQTSRVMFSRVVLSLRSKLSVLKMSTIATDLSCDQNGDLSCLDKDETVCLDLEASSLSRLATSRGQELPESGCRSRLRVNCKECGALVSEYPEDWTPAPLPSEMFIHGSEMFTCDNCCPVFSEASRPHCVHNFGPRPGWICLGLYHISVHTDNALCSKLLFGDEPVPEDSIEAFFIRDINNIYYSGQRTLKSIQCGDCRAHLGWKNSQDVHINLWKSRITLS</sequence>